<protein>
    <submittedName>
        <fullName evidence="2">Uncharacterized protein</fullName>
    </submittedName>
</protein>
<dbReference type="Proteomes" id="UP000626109">
    <property type="component" value="Unassembled WGS sequence"/>
</dbReference>
<reference evidence="2" key="1">
    <citation type="submission" date="2021-02" db="EMBL/GenBank/DDBJ databases">
        <authorList>
            <person name="Dougan E. K."/>
            <person name="Rhodes N."/>
            <person name="Thang M."/>
            <person name="Chan C."/>
        </authorList>
    </citation>
    <scope>NUCLEOTIDE SEQUENCE</scope>
</reference>
<comment type="caution">
    <text evidence="2">The sequence shown here is derived from an EMBL/GenBank/DDBJ whole genome shotgun (WGS) entry which is preliminary data.</text>
</comment>
<gene>
    <name evidence="2" type="ORF">PGLA2088_LOCUS23684</name>
</gene>
<proteinExistence type="predicted"/>
<evidence type="ECO:0000313" key="3">
    <source>
        <dbReference type="Proteomes" id="UP000626109"/>
    </source>
</evidence>
<evidence type="ECO:0000313" key="2">
    <source>
        <dbReference type="EMBL" id="CAE8683888.1"/>
    </source>
</evidence>
<accession>A0A813JSD0</accession>
<feature type="region of interest" description="Disordered" evidence="1">
    <location>
        <begin position="178"/>
        <end position="213"/>
    </location>
</feature>
<organism evidence="2 3">
    <name type="scientific">Polarella glacialis</name>
    <name type="common">Dinoflagellate</name>
    <dbReference type="NCBI Taxonomy" id="89957"/>
    <lineage>
        <taxon>Eukaryota</taxon>
        <taxon>Sar</taxon>
        <taxon>Alveolata</taxon>
        <taxon>Dinophyceae</taxon>
        <taxon>Suessiales</taxon>
        <taxon>Suessiaceae</taxon>
        <taxon>Polarella</taxon>
    </lineage>
</organism>
<name>A0A813JSD0_POLGL</name>
<dbReference type="EMBL" id="CAJNNW010026239">
    <property type="protein sequence ID" value="CAE8683888.1"/>
    <property type="molecule type" value="Genomic_DNA"/>
</dbReference>
<dbReference type="AlphaFoldDB" id="A0A813JSD0"/>
<sequence>MRQARDGFFSFGGRSLGGSWAGLTCALLGLLLLLHTACDSGQAFVLGVGQPVSEQFCVRESCQRPDQRPEAVQSWKTQASLNGSSMQMVGVAAAVALLARQSQLRRSPRACPGKTLVRCGATPIAKQLVPAGSELSWASTISQRLLAAFRHCSQSVMNQSSWIGEPWLSEKVAPRRVKIQGKSASSAEQPDDAQGSGTDSSDSFVTKSEAETS</sequence>
<feature type="compositionally biased region" description="Polar residues" evidence="1">
    <location>
        <begin position="195"/>
        <end position="207"/>
    </location>
</feature>
<evidence type="ECO:0000256" key="1">
    <source>
        <dbReference type="SAM" id="MobiDB-lite"/>
    </source>
</evidence>